<protein>
    <recommendedName>
        <fullName evidence="12">Transcriptional regulator WhiB</fullName>
    </recommendedName>
</protein>
<feature type="binding site" evidence="12">
    <location>
        <position position="59"/>
    </location>
    <ligand>
        <name>[4Fe-4S] cluster</name>
        <dbReference type="ChEBI" id="CHEBI:49883"/>
    </ligand>
</feature>
<comment type="caution">
    <text evidence="15">The sequence shown here is derived from an EMBL/GenBank/DDBJ whole genome shotgun (WGS) entry which is preliminary data.</text>
</comment>
<evidence type="ECO:0000256" key="7">
    <source>
        <dbReference type="ARBA" id="ARBA00023014"/>
    </source>
</evidence>
<evidence type="ECO:0000256" key="11">
    <source>
        <dbReference type="ARBA" id="ARBA00023163"/>
    </source>
</evidence>
<feature type="binding site" evidence="12">
    <location>
        <position position="53"/>
    </location>
    <ligand>
        <name>[4Fe-4S] cluster</name>
        <dbReference type="ChEBI" id="CHEBI:49883"/>
    </ligand>
</feature>
<feature type="region of interest" description="Disordered" evidence="13">
    <location>
        <begin position="23"/>
        <end position="43"/>
    </location>
</feature>
<evidence type="ECO:0000256" key="12">
    <source>
        <dbReference type="HAMAP-Rule" id="MF_01479"/>
    </source>
</evidence>
<accession>A0A124HJE6</accession>
<comment type="cofactor">
    <cofactor evidence="12">
        <name>[4Fe-4S] cluster</name>
        <dbReference type="ChEBI" id="CHEBI:49883"/>
    </cofactor>
    <text evidence="12">Binds 1 [4Fe-4S] cluster per subunit. Following nitrosylation of the [4Fe-4S] cluster binds 1 [4Fe-8(NO)] cluster per subunit.</text>
</comment>
<proteinExistence type="inferred from homology"/>
<dbReference type="GO" id="GO:0045892">
    <property type="term" value="P:negative regulation of DNA-templated transcription"/>
    <property type="evidence" value="ECO:0007669"/>
    <property type="project" value="TreeGrafter"/>
</dbReference>
<dbReference type="EMBL" id="LMWP01000062">
    <property type="protein sequence ID" value="KUN16182.1"/>
    <property type="molecule type" value="Genomic_DNA"/>
</dbReference>
<keyword evidence="16" id="KW-1185">Reference proteome</keyword>
<keyword evidence="9 12" id="KW-0238">DNA-binding</keyword>
<keyword evidence="6 12" id="KW-0408">Iron</keyword>
<keyword evidence="7 12" id="KW-0411">Iron-sulfur</keyword>
<evidence type="ECO:0000256" key="4">
    <source>
        <dbReference type="ARBA" id="ARBA00022490"/>
    </source>
</evidence>
<dbReference type="GO" id="GO:0045454">
    <property type="term" value="P:cell redox homeostasis"/>
    <property type="evidence" value="ECO:0007669"/>
    <property type="project" value="TreeGrafter"/>
</dbReference>
<dbReference type="GO" id="GO:0046872">
    <property type="term" value="F:metal ion binding"/>
    <property type="evidence" value="ECO:0007669"/>
    <property type="project" value="UniProtKB-KW"/>
</dbReference>
<dbReference type="GO" id="GO:0035731">
    <property type="term" value="F:dinitrosyl-iron complex binding"/>
    <property type="evidence" value="ECO:0007669"/>
    <property type="project" value="UniProtKB-UniRule"/>
</dbReference>
<sequence>MPSNPRPLLSDWQWQQRAACRGMSSSTFFSPPGERGRARRDREERARRICGRCEVADICAATALKHGESYGIWGGMSDADRRQFDTGTAGAA</sequence>
<evidence type="ECO:0000256" key="10">
    <source>
        <dbReference type="ARBA" id="ARBA00023157"/>
    </source>
</evidence>
<dbReference type="InterPro" id="IPR003482">
    <property type="entry name" value="Whib"/>
</dbReference>
<evidence type="ECO:0000256" key="5">
    <source>
        <dbReference type="ARBA" id="ARBA00022723"/>
    </source>
</evidence>
<feature type="compositionally biased region" description="Basic and acidic residues" evidence="13">
    <location>
        <begin position="34"/>
        <end position="43"/>
    </location>
</feature>
<evidence type="ECO:0000256" key="6">
    <source>
        <dbReference type="ARBA" id="ARBA00023004"/>
    </source>
</evidence>
<dbReference type="PANTHER" id="PTHR38839:SF5">
    <property type="entry name" value="TRANSCRIPTIONAL REGULATOR WHID"/>
    <property type="match status" value="1"/>
</dbReference>
<dbReference type="HAMAP" id="MF_01479">
    <property type="entry name" value="WhiB"/>
    <property type="match status" value="1"/>
</dbReference>
<evidence type="ECO:0000259" key="14">
    <source>
        <dbReference type="PROSITE" id="PS51674"/>
    </source>
</evidence>
<evidence type="ECO:0000256" key="1">
    <source>
        <dbReference type="ARBA" id="ARBA00004496"/>
    </source>
</evidence>
<evidence type="ECO:0000256" key="13">
    <source>
        <dbReference type="SAM" id="MobiDB-lite"/>
    </source>
</evidence>
<comment type="PTM">
    <text evidence="12">The Fe-S cluster can be nitrosylated by nitric oxide (NO).</text>
</comment>
<comment type="PTM">
    <text evidence="12">Upon Fe-S cluster removal intramolecular disulfide bonds are formed.</text>
</comment>
<evidence type="ECO:0000256" key="2">
    <source>
        <dbReference type="ARBA" id="ARBA00006597"/>
    </source>
</evidence>
<dbReference type="Pfam" id="PF02467">
    <property type="entry name" value="Whib"/>
    <property type="match status" value="1"/>
</dbReference>
<dbReference type="GO" id="GO:0047134">
    <property type="term" value="F:protein-disulfide reductase [NAD(P)H] activity"/>
    <property type="evidence" value="ECO:0007669"/>
    <property type="project" value="TreeGrafter"/>
</dbReference>
<keyword evidence="8 12" id="KW-0805">Transcription regulation</keyword>
<dbReference type="AlphaFoldDB" id="A0A124HJE6"/>
<keyword evidence="11 12" id="KW-0804">Transcription</keyword>
<dbReference type="PROSITE" id="PS51674">
    <property type="entry name" value="4FE4S_WBL"/>
    <property type="match status" value="1"/>
</dbReference>
<evidence type="ECO:0000256" key="9">
    <source>
        <dbReference type="ARBA" id="ARBA00023125"/>
    </source>
</evidence>
<dbReference type="RefSeq" id="WP_014669141.1">
    <property type="nucleotide sequence ID" value="NZ_KQ948375.1"/>
</dbReference>
<dbReference type="GO" id="GO:0005737">
    <property type="term" value="C:cytoplasm"/>
    <property type="evidence" value="ECO:0007669"/>
    <property type="project" value="UniProtKB-SubCell"/>
</dbReference>
<evidence type="ECO:0000256" key="3">
    <source>
        <dbReference type="ARBA" id="ARBA00022485"/>
    </source>
</evidence>
<keyword evidence="3 12" id="KW-0004">4Fe-4S</keyword>
<keyword evidence="10 12" id="KW-1015">Disulfide bond</keyword>
<evidence type="ECO:0000313" key="16">
    <source>
        <dbReference type="Proteomes" id="UP000053398"/>
    </source>
</evidence>
<comment type="function">
    <text evidence="12">Acts as a transcriptional regulator. Probably redox-responsive. The apo- but not holo-form probably binds DNA.</text>
</comment>
<evidence type="ECO:0000256" key="8">
    <source>
        <dbReference type="ARBA" id="ARBA00023015"/>
    </source>
</evidence>
<feature type="binding site" evidence="12">
    <location>
        <position position="20"/>
    </location>
    <ligand>
        <name>[4Fe-4S] cluster</name>
        <dbReference type="ChEBI" id="CHEBI:49883"/>
    </ligand>
</feature>
<evidence type="ECO:0000313" key="15">
    <source>
        <dbReference type="EMBL" id="KUN16182.1"/>
    </source>
</evidence>
<dbReference type="GO" id="GO:0003677">
    <property type="term" value="F:DNA binding"/>
    <property type="evidence" value="ECO:0007669"/>
    <property type="project" value="UniProtKB-UniRule"/>
</dbReference>
<reference evidence="15 16" key="1">
    <citation type="submission" date="2015-10" db="EMBL/GenBank/DDBJ databases">
        <title>Draft genome sequence of Streptomyces corchorusii DSM 40340, type strain for the species Streptomyces corchorusii.</title>
        <authorList>
            <person name="Ruckert C."/>
            <person name="Winkler A."/>
            <person name="Kalinowski J."/>
            <person name="Kampfer P."/>
            <person name="Glaeser S."/>
        </authorList>
    </citation>
    <scope>NUCLEOTIDE SEQUENCE [LARGE SCALE GENOMIC DNA]</scope>
    <source>
        <strain evidence="15 16">DSM 40340</strain>
    </source>
</reference>
<dbReference type="PANTHER" id="PTHR38839">
    <property type="entry name" value="TRANSCRIPTIONAL REGULATOR WHID-RELATED"/>
    <property type="match status" value="1"/>
</dbReference>
<gene>
    <name evidence="12" type="primary">whiB</name>
    <name evidence="15" type="ORF">AQJ11_40970</name>
</gene>
<organism evidence="15 16">
    <name type="scientific">Streptomyces corchorusii</name>
    <name type="common">Streptomyces chibaensis</name>
    <dbReference type="NCBI Taxonomy" id="1903"/>
    <lineage>
        <taxon>Bacteria</taxon>
        <taxon>Bacillati</taxon>
        <taxon>Actinomycetota</taxon>
        <taxon>Actinomycetes</taxon>
        <taxon>Kitasatosporales</taxon>
        <taxon>Streptomycetaceae</taxon>
        <taxon>Streptomyces</taxon>
    </lineage>
</organism>
<dbReference type="GO" id="GO:0051539">
    <property type="term" value="F:4 iron, 4 sulfur cluster binding"/>
    <property type="evidence" value="ECO:0007669"/>
    <property type="project" value="UniProtKB-UniRule"/>
</dbReference>
<dbReference type="Proteomes" id="UP000053398">
    <property type="component" value="Unassembled WGS sequence"/>
</dbReference>
<feature type="domain" description="4Fe-4S Wbl-type" evidence="14">
    <location>
        <begin position="19"/>
        <end position="83"/>
    </location>
</feature>
<dbReference type="InterPro" id="IPR034768">
    <property type="entry name" value="4FE4S_WBL"/>
</dbReference>
<comment type="similarity">
    <text evidence="2 12">Belongs to the WhiB family.</text>
</comment>
<keyword evidence="5 12" id="KW-0479">Metal-binding</keyword>
<keyword evidence="4 12" id="KW-0963">Cytoplasm</keyword>
<comment type="subcellular location">
    <subcellularLocation>
        <location evidence="1 12">Cytoplasm</location>
    </subcellularLocation>
</comment>
<feature type="binding site" evidence="12">
    <location>
        <position position="50"/>
    </location>
    <ligand>
        <name>[4Fe-4S] cluster</name>
        <dbReference type="ChEBI" id="CHEBI:49883"/>
    </ligand>
</feature>
<name>A0A124HJE6_STRCK</name>